<accession>A0AAW1HE38</accession>
<feature type="signal peptide" evidence="1">
    <location>
        <begin position="1"/>
        <end position="28"/>
    </location>
</feature>
<comment type="caution">
    <text evidence="2">The sequence shown here is derived from an EMBL/GenBank/DDBJ whole genome shotgun (WGS) entry which is preliminary data.</text>
</comment>
<evidence type="ECO:0000313" key="3">
    <source>
        <dbReference type="Proteomes" id="UP001443914"/>
    </source>
</evidence>
<dbReference type="Proteomes" id="UP001443914">
    <property type="component" value="Unassembled WGS sequence"/>
</dbReference>
<evidence type="ECO:0000313" key="2">
    <source>
        <dbReference type="EMBL" id="KAK9674348.1"/>
    </source>
</evidence>
<name>A0AAW1HE38_SAPOF</name>
<organism evidence="2 3">
    <name type="scientific">Saponaria officinalis</name>
    <name type="common">Common soapwort</name>
    <name type="synonym">Lychnis saponaria</name>
    <dbReference type="NCBI Taxonomy" id="3572"/>
    <lineage>
        <taxon>Eukaryota</taxon>
        <taxon>Viridiplantae</taxon>
        <taxon>Streptophyta</taxon>
        <taxon>Embryophyta</taxon>
        <taxon>Tracheophyta</taxon>
        <taxon>Spermatophyta</taxon>
        <taxon>Magnoliopsida</taxon>
        <taxon>eudicotyledons</taxon>
        <taxon>Gunneridae</taxon>
        <taxon>Pentapetalae</taxon>
        <taxon>Caryophyllales</taxon>
        <taxon>Caryophyllaceae</taxon>
        <taxon>Caryophylleae</taxon>
        <taxon>Saponaria</taxon>
    </lineage>
</organism>
<feature type="chain" id="PRO_5043699281" evidence="1">
    <location>
        <begin position="29"/>
        <end position="77"/>
    </location>
</feature>
<dbReference type="AlphaFoldDB" id="A0AAW1HE38"/>
<protein>
    <submittedName>
        <fullName evidence="2">Uncharacterized protein</fullName>
    </submittedName>
</protein>
<gene>
    <name evidence="2" type="ORF">RND81_12G226900</name>
</gene>
<sequence>MTKLFCSFFTLTIIIMAVFLNLSGPTMGRQVYETNAGGCKRRGEFCGGFAGFACCKGLRCLLKGDYADAGGVCKPLY</sequence>
<keyword evidence="1" id="KW-0732">Signal</keyword>
<reference evidence="2" key="1">
    <citation type="submission" date="2024-03" db="EMBL/GenBank/DDBJ databases">
        <title>WGS assembly of Saponaria officinalis var. Norfolk2.</title>
        <authorList>
            <person name="Jenkins J."/>
            <person name="Shu S."/>
            <person name="Grimwood J."/>
            <person name="Barry K."/>
            <person name="Goodstein D."/>
            <person name="Schmutz J."/>
            <person name="Leebens-Mack J."/>
            <person name="Osbourn A."/>
        </authorList>
    </citation>
    <scope>NUCLEOTIDE SEQUENCE [LARGE SCALE GENOMIC DNA]</scope>
    <source>
        <strain evidence="2">JIC</strain>
    </source>
</reference>
<dbReference type="EMBL" id="JBDFQZ010000012">
    <property type="protein sequence ID" value="KAK9674348.1"/>
    <property type="molecule type" value="Genomic_DNA"/>
</dbReference>
<evidence type="ECO:0000256" key="1">
    <source>
        <dbReference type="SAM" id="SignalP"/>
    </source>
</evidence>
<proteinExistence type="predicted"/>
<keyword evidence="3" id="KW-1185">Reference proteome</keyword>